<organism evidence="9 10">
    <name type="scientific">Rhodopirellula islandica</name>
    <dbReference type="NCBI Taxonomy" id="595434"/>
    <lineage>
        <taxon>Bacteria</taxon>
        <taxon>Pseudomonadati</taxon>
        <taxon>Planctomycetota</taxon>
        <taxon>Planctomycetia</taxon>
        <taxon>Pirellulales</taxon>
        <taxon>Pirellulaceae</taxon>
        <taxon>Rhodopirellula</taxon>
    </lineage>
</organism>
<dbReference type="GO" id="GO:0005886">
    <property type="term" value="C:plasma membrane"/>
    <property type="evidence" value="ECO:0007669"/>
    <property type="project" value="UniProtKB-SubCell"/>
</dbReference>
<evidence type="ECO:0000256" key="5">
    <source>
        <dbReference type="ARBA" id="ARBA00022989"/>
    </source>
</evidence>
<keyword evidence="6 7" id="KW-0472">Membrane</keyword>
<feature type="transmembrane region" description="Helical" evidence="7">
    <location>
        <begin position="31"/>
        <end position="49"/>
    </location>
</feature>
<keyword evidence="3" id="KW-1003">Cell membrane</keyword>
<gene>
    <name evidence="9" type="ORF">RISK_001940</name>
</gene>
<evidence type="ECO:0000256" key="2">
    <source>
        <dbReference type="ARBA" id="ARBA00009298"/>
    </source>
</evidence>
<dbReference type="PATRIC" id="fig|595434.4.peg.1860"/>
<proteinExistence type="inferred from homology"/>
<feature type="domain" description="MgtC/SapB/SrpB/YhiD N-terminal" evidence="8">
    <location>
        <begin position="11"/>
        <end position="135"/>
    </location>
</feature>
<dbReference type="PANTHER" id="PTHR33778:SF1">
    <property type="entry name" value="MAGNESIUM TRANSPORTER YHID-RELATED"/>
    <property type="match status" value="1"/>
</dbReference>
<comment type="subcellular location">
    <subcellularLocation>
        <location evidence="1">Cell membrane</location>
        <topology evidence="1">Multi-pass membrane protein</topology>
    </subcellularLocation>
</comment>
<dbReference type="Proteomes" id="UP000036367">
    <property type="component" value="Unassembled WGS sequence"/>
</dbReference>
<dbReference type="RefSeq" id="WP_047813719.1">
    <property type="nucleotide sequence ID" value="NZ_LECT01000016.1"/>
</dbReference>
<feature type="transmembrane region" description="Helical" evidence="7">
    <location>
        <begin position="89"/>
        <end position="108"/>
    </location>
</feature>
<evidence type="ECO:0000256" key="3">
    <source>
        <dbReference type="ARBA" id="ARBA00022475"/>
    </source>
</evidence>
<dbReference type="AlphaFoldDB" id="A0A0J1EKJ0"/>
<dbReference type="InterPro" id="IPR049177">
    <property type="entry name" value="MgtC_SapB_SrpB_YhiD_N"/>
</dbReference>
<evidence type="ECO:0000256" key="7">
    <source>
        <dbReference type="SAM" id="Phobius"/>
    </source>
</evidence>
<evidence type="ECO:0000256" key="1">
    <source>
        <dbReference type="ARBA" id="ARBA00004651"/>
    </source>
</evidence>
<evidence type="ECO:0000256" key="4">
    <source>
        <dbReference type="ARBA" id="ARBA00022692"/>
    </source>
</evidence>
<dbReference type="OrthoDB" id="9811198at2"/>
<name>A0A0J1EKJ0_RHOIS</name>
<comment type="similarity">
    <text evidence="2">Belongs to the MgtC/SapB family.</text>
</comment>
<accession>A0A0J1EKJ0</accession>
<dbReference type="STRING" id="595434.RISK_001940"/>
<keyword evidence="10" id="KW-1185">Reference proteome</keyword>
<dbReference type="Pfam" id="PF02308">
    <property type="entry name" value="MgtC"/>
    <property type="match status" value="1"/>
</dbReference>
<dbReference type="InterPro" id="IPR003416">
    <property type="entry name" value="MgtC/SapB/SrpB/YhiD_fam"/>
</dbReference>
<reference evidence="9" key="1">
    <citation type="submission" date="2015-05" db="EMBL/GenBank/DDBJ databases">
        <title>Permanent draft genome of Rhodopirellula islandicus K833.</title>
        <authorList>
            <person name="Kizina J."/>
            <person name="Richter M."/>
            <person name="Glockner F.O."/>
            <person name="Harder J."/>
        </authorList>
    </citation>
    <scope>NUCLEOTIDE SEQUENCE [LARGE SCALE GENOMIC DNA]</scope>
    <source>
        <strain evidence="9">K833</strain>
    </source>
</reference>
<sequence length="149" mass="15484">MTFSDTLIPTLAAVLLGGAIGLERQTRGHAAGLRTHILVSLAASIFILASREMTSHSGGDMTRVVQGIAAGVGFIGAGAILKMSQEHEVIGLTSASTIWLAAAVGTACGLREYPLAVTSVVTTVVVLVILQPIEAHFDRKQKPPNDQKG</sequence>
<dbReference type="PRINTS" id="PR01837">
    <property type="entry name" value="MGTCSAPBPROT"/>
</dbReference>
<evidence type="ECO:0000259" key="8">
    <source>
        <dbReference type="Pfam" id="PF02308"/>
    </source>
</evidence>
<feature type="transmembrane region" description="Helical" evidence="7">
    <location>
        <begin position="115"/>
        <end position="133"/>
    </location>
</feature>
<dbReference type="EMBL" id="LECT01000016">
    <property type="protein sequence ID" value="KLU06089.1"/>
    <property type="molecule type" value="Genomic_DNA"/>
</dbReference>
<evidence type="ECO:0000313" key="9">
    <source>
        <dbReference type="EMBL" id="KLU06089.1"/>
    </source>
</evidence>
<protein>
    <submittedName>
        <fullName evidence="9">Mg(2+) transport ATPase protein C</fullName>
    </submittedName>
</protein>
<keyword evidence="4 7" id="KW-0812">Transmembrane</keyword>
<keyword evidence="5 7" id="KW-1133">Transmembrane helix</keyword>
<evidence type="ECO:0000313" key="10">
    <source>
        <dbReference type="Proteomes" id="UP000036367"/>
    </source>
</evidence>
<evidence type="ECO:0000256" key="6">
    <source>
        <dbReference type="ARBA" id="ARBA00023136"/>
    </source>
</evidence>
<dbReference type="PANTHER" id="PTHR33778">
    <property type="entry name" value="PROTEIN MGTC"/>
    <property type="match status" value="1"/>
</dbReference>
<comment type="caution">
    <text evidence="9">The sequence shown here is derived from an EMBL/GenBank/DDBJ whole genome shotgun (WGS) entry which is preliminary data.</text>
</comment>
<feature type="transmembrane region" description="Helical" evidence="7">
    <location>
        <begin position="61"/>
        <end position="83"/>
    </location>
</feature>